<dbReference type="RefSeq" id="WP_281181624.1">
    <property type="nucleotide sequence ID" value="NZ_JBEYBD010000023.1"/>
</dbReference>
<name>A0ABV2WSX4_9NOCA</name>
<dbReference type="EMBL" id="JBEYBF010000012">
    <property type="protein sequence ID" value="MEU1953993.1"/>
    <property type="molecule type" value="Genomic_DNA"/>
</dbReference>
<protein>
    <submittedName>
        <fullName evidence="1">Uncharacterized protein</fullName>
    </submittedName>
</protein>
<organism evidence="1 2">
    <name type="scientific">Nocardia rhamnosiphila</name>
    <dbReference type="NCBI Taxonomy" id="426716"/>
    <lineage>
        <taxon>Bacteria</taxon>
        <taxon>Bacillati</taxon>
        <taxon>Actinomycetota</taxon>
        <taxon>Actinomycetes</taxon>
        <taxon>Mycobacteriales</taxon>
        <taxon>Nocardiaceae</taxon>
        <taxon>Nocardia</taxon>
    </lineage>
</organism>
<sequence>MEATIRLWRDHYCTDPVVLERVATKLRSTLDAPRPAADTDFTP</sequence>
<evidence type="ECO:0000313" key="2">
    <source>
        <dbReference type="Proteomes" id="UP001550628"/>
    </source>
</evidence>
<dbReference type="Proteomes" id="UP001550628">
    <property type="component" value="Unassembled WGS sequence"/>
</dbReference>
<keyword evidence="2" id="KW-1185">Reference proteome</keyword>
<gene>
    <name evidence="1" type="ORF">ABZ510_19270</name>
</gene>
<accession>A0ABV2WSX4</accession>
<comment type="caution">
    <text evidence="1">The sequence shown here is derived from an EMBL/GenBank/DDBJ whole genome shotgun (WGS) entry which is preliminary data.</text>
</comment>
<evidence type="ECO:0000313" key="1">
    <source>
        <dbReference type="EMBL" id="MEU1953993.1"/>
    </source>
</evidence>
<proteinExistence type="predicted"/>
<dbReference type="GeneID" id="96248676"/>
<reference evidence="1 2" key="1">
    <citation type="submission" date="2024-06" db="EMBL/GenBank/DDBJ databases">
        <title>The Natural Products Discovery Center: Release of the First 8490 Sequenced Strains for Exploring Actinobacteria Biosynthetic Diversity.</title>
        <authorList>
            <person name="Kalkreuter E."/>
            <person name="Kautsar S.A."/>
            <person name="Yang D."/>
            <person name="Bader C.D."/>
            <person name="Teijaro C.N."/>
            <person name="Fluegel L."/>
            <person name="Davis C.M."/>
            <person name="Simpson J.R."/>
            <person name="Lauterbach L."/>
            <person name="Steele A.D."/>
            <person name="Gui C."/>
            <person name="Meng S."/>
            <person name="Li G."/>
            <person name="Viehrig K."/>
            <person name="Ye F."/>
            <person name="Su P."/>
            <person name="Kiefer A.F."/>
            <person name="Nichols A."/>
            <person name="Cepeda A.J."/>
            <person name="Yan W."/>
            <person name="Fan B."/>
            <person name="Jiang Y."/>
            <person name="Adhikari A."/>
            <person name="Zheng C.-J."/>
            <person name="Schuster L."/>
            <person name="Cowan T.M."/>
            <person name="Smanski M.J."/>
            <person name="Chevrette M.G."/>
            <person name="De Carvalho L.P.S."/>
            <person name="Shen B."/>
        </authorList>
    </citation>
    <scope>NUCLEOTIDE SEQUENCE [LARGE SCALE GENOMIC DNA]</scope>
    <source>
        <strain evidence="1 2">NPDC019708</strain>
    </source>
</reference>